<dbReference type="Pfam" id="PF10670">
    <property type="entry name" value="DUF4198"/>
    <property type="match status" value="1"/>
</dbReference>
<dbReference type="EMBL" id="JAOYOD010000001">
    <property type="protein sequence ID" value="MCV9386129.1"/>
    <property type="molecule type" value="Genomic_DNA"/>
</dbReference>
<sequence>MKRIILSMALMIGVCQISFAHFMWIETEATGKQGVTQEIKVYFGEYNYGVYEEVGGESFDKMKDFQLWVVDPAGKKQVLTTEARDKYYLARYTPQTEGTFTVILDNDQIDVVDYSQYDFGIFKTHYHAMAEINVGGEASLTADQNESGLSIQRVPSDDDTVKLQLSFLGKPLAESEVSVFISDQWKKEIYTDKEGFVTFTLPWSTKYIVGVTKKEEVPGQFRGEDYEFVWNCVTYCINN</sequence>
<accession>A0ABT3CR51</accession>
<protein>
    <submittedName>
        <fullName evidence="2">DUF4198 domain-containing protein</fullName>
    </submittedName>
</protein>
<keyword evidence="1" id="KW-0732">Signal</keyword>
<gene>
    <name evidence="2" type="ORF">N7U62_05610</name>
</gene>
<evidence type="ECO:0000256" key="1">
    <source>
        <dbReference type="SAM" id="SignalP"/>
    </source>
</evidence>
<dbReference type="InterPro" id="IPR019613">
    <property type="entry name" value="DUF4198"/>
</dbReference>
<organism evidence="2 3">
    <name type="scientific">Reichenbachiella ulvae</name>
    <dbReference type="NCBI Taxonomy" id="2980104"/>
    <lineage>
        <taxon>Bacteria</taxon>
        <taxon>Pseudomonadati</taxon>
        <taxon>Bacteroidota</taxon>
        <taxon>Cytophagia</taxon>
        <taxon>Cytophagales</taxon>
        <taxon>Reichenbachiellaceae</taxon>
        <taxon>Reichenbachiella</taxon>
    </lineage>
</organism>
<feature type="signal peptide" evidence="1">
    <location>
        <begin position="1"/>
        <end position="20"/>
    </location>
</feature>
<comment type="caution">
    <text evidence="2">The sequence shown here is derived from an EMBL/GenBank/DDBJ whole genome shotgun (WGS) entry which is preliminary data.</text>
</comment>
<evidence type="ECO:0000313" key="3">
    <source>
        <dbReference type="Proteomes" id="UP001300692"/>
    </source>
</evidence>
<name>A0ABT3CR51_9BACT</name>
<keyword evidence="3" id="KW-1185">Reference proteome</keyword>
<dbReference type="Proteomes" id="UP001300692">
    <property type="component" value="Unassembled WGS sequence"/>
</dbReference>
<proteinExistence type="predicted"/>
<reference evidence="2 3" key="1">
    <citation type="submission" date="2022-10" db="EMBL/GenBank/DDBJ databases">
        <title>Comparative genomics and taxonomic characterization of three novel marine species of genus Reichenbachiella exhibiting antioxidant and polysaccharide degradation activities.</title>
        <authorList>
            <person name="Muhammad N."/>
            <person name="Lee Y.-J."/>
            <person name="Ko J."/>
            <person name="Kim S.-G."/>
        </authorList>
    </citation>
    <scope>NUCLEOTIDE SEQUENCE [LARGE SCALE GENOMIC DNA]</scope>
    <source>
        <strain evidence="2 3">ABR2-5</strain>
    </source>
</reference>
<feature type="chain" id="PRO_5046900996" evidence="1">
    <location>
        <begin position="21"/>
        <end position="239"/>
    </location>
</feature>
<dbReference type="RefSeq" id="WP_264136914.1">
    <property type="nucleotide sequence ID" value="NZ_JAOYOD010000001.1"/>
</dbReference>
<evidence type="ECO:0000313" key="2">
    <source>
        <dbReference type="EMBL" id="MCV9386129.1"/>
    </source>
</evidence>